<dbReference type="PANTHER" id="PTHR28637:SF1">
    <property type="entry name" value="DNA REPLICATION FACTOR CDT1"/>
    <property type="match status" value="1"/>
</dbReference>
<name>M2XZA7_GALSU</name>
<protein>
    <submittedName>
        <fullName evidence="5">DNA replication factor Cdt1, putative</fullName>
    </submittedName>
</protein>
<dbReference type="Pfam" id="PF16679">
    <property type="entry name" value="CDT1_C"/>
    <property type="match status" value="1"/>
</dbReference>
<comment type="similarity">
    <text evidence="1">Belongs to the Cdt1 family.</text>
</comment>
<dbReference type="InterPro" id="IPR014939">
    <property type="entry name" value="CDT1_Gemini-bd-like"/>
</dbReference>
<dbReference type="RefSeq" id="XP_005705503.1">
    <property type="nucleotide sequence ID" value="XM_005705446.1"/>
</dbReference>
<reference evidence="6" key="1">
    <citation type="journal article" date="2013" name="Science">
        <title>Gene transfer from bacteria and archaea facilitated evolution of an extremophilic eukaryote.</title>
        <authorList>
            <person name="Schonknecht G."/>
            <person name="Chen W.H."/>
            <person name="Ternes C.M."/>
            <person name="Barbier G.G."/>
            <person name="Shrestha R.P."/>
            <person name="Stanke M."/>
            <person name="Brautigam A."/>
            <person name="Baker B.J."/>
            <person name="Banfield J.F."/>
            <person name="Garavito R.M."/>
            <person name="Carr K."/>
            <person name="Wilkerson C."/>
            <person name="Rensing S.A."/>
            <person name="Gagneul D."/>
            <person name="Dickenson N.E."/>
            <person name="Oesterhelt C."/>
            <person name="Lercher M.J."/>
            <person name="Weber A.P."/>
        </authorList>
    </citation>
    <scope>NUCLEOTIDE SEQUENCE [LARGE SCALE GENOMIC DNA]</scope>
    <source>
        <strain evidence="6">074W</strain>
    </source>
</reference>
<dbReference type="KEGG" id="gsl:Gasu_35560"/>
<feature type="region of interest" description="Disordered" evidence="3">
    <location>
        <begin position="57"/>
        <end position="93"/>
    </location>
</feature>
<dbReference type="GO" id="GO:0000278">
    <property type="term" value="P:mitotic cell cycle"/>
    <property type="evidence" value="ECO:0007669"/>
    <property type="project" value="TreeGrafter"/>
</dbReference>
<dbReference type="InterPro" id="IPR038090">
    <property type="entry name" value="Cdt1_C_WH_dom_sf"/>
</dbReference>
<keyword evidence="2" id="KW-0131">Cell cycle</keyword>
<dbReference type="InterPro" id="IPR045173">
    <property type="entry name" value="Cdt1"/>
</dbReference>
<accession>M2XZA7</accession>
<dbReference type="GO" id="GO:0030174">
    <property type="term" value="P:regulation of DNA-templated DNA replication initiation"/>
    <property type="evidence" value="ECO:0007669"/>
    <property type="project" value="InterPro"/>
</dbReference>
<dbReference type="STRING" id="130081.M2XZA7"/>
<dbReference type="InterPro" id="IPR036390">
    <property type="entry name" value="WH_DNA-bd_sf"/>
</dbReference>
<dbReference type="SUPFAM" id="SSF46785">
    <property type="entry name" value="Winged helix' DNA-binding domain"/>
    <property type="match status" value="1"/>
</dbReference>
<evidence type="ECO:0000259" key="4">
    <source>
        <dbReference type="SMART" id="SM01075"/>
    </source>
</evidence>
<dbReference type="GO" id="GO:0000076">
    <property type="term" value="P:DNA replication checkpoint signaling"/>
    <property type="evidence" value="ECO:0007669"/>
    <property type="project" value="TreeGrafter"/>
</dbReference>
<feature type="domain" description="CDT1 Geminin-binding" evidence="4">
    <location>
        <begin position="163"/>
        <end position="280"/>
    </location>
</feature>
<dbReference type="OrthoDB" id="341730at2759"/>
<evidence type="ECO:0000313" key="6">
    <source>
        <dbReference type="Proteomes" id="UP000030680"/>
    </source>
</evidence>
<dbReference type="GO" id="GO:0005634">
    <property type="term" value="C:nucleus"/>
    <property type="evidence" value="ECO:0007669"/>
    <property type="project" value="TreeGrafter"/>
</dbReference>
<dbReference type="Gene3D" id="1.10.10.1420">
    <property type="entry name" value="DNA replication factor Cdt1, C-terminal WH domain"/>
    <property type="match status" value="1"/>
</dbReference>
<dbReference type="Pfam" id="PF08839">
    <property type="entry name" value="CDT1"/>
    <property type="match status" value="1"/>
</dbReference>
<evidence type="ECO:0000256" key="1">
    <source>
        <dbReference type="ARBA" id="ARBA00008356"/>
    </source>
</evidence>
<evidence type="ECO:0000256" key="3">
    <source>
        <dbReference type="SAM" id="MobiDB-lite"/>
    </source>
</evidence>
<dbReference type="GeneID" id="17087816"/>
<dbReference type="AlphaFoldDB" id="M2XZA7"/>
<keyword evidence="6" id="KW-1185">Reference proteome</keyword>
<dbReference type="GO" id="GO:0003677">
    <property type="term" value="F:DNA binding"/>
    <property type="evidence" value="ECO:0007669"/>
    <property type="project" value="InterPro"/>
</dbReference>
<dbReference type="InterPro" id="IPR032054">
    <property type="entry name" value="Cdt1_C"/>
</dbReference>
<dbReference type="EMBL" id="KB454513">
    <property type="protein sequence ID" value="EME28983.1"/>
    <property type="molecule type" value="Genomic_DNA"/>
</dbReference>
<proteinExistence type="inferred from homology"/>
<dbReference type="GO" id="GO:0070182">
    <property type="term" value="F:DNA polymerase binding"/>
    <property type="evidence" value="ECO:0007669"/>
    <property type="project" value="TreeGrafter"/>
</dbReference>
<sequence>MYINEAFKTKKPRELSFLAENKSKPTLAKGEEKVAKLCHKDPNGASQEKIQIFLKEQPDHEKNSFPDSIPTVWNEKEDKHSPSSMKKPQIDQLPHTKSCEKGIPFIETPPSYSIQQPVNNPSSSSWNIHKAPEATAHVNCSNYSSSTQEDNNNEWIKYDKSLLPDHFSFLLDVLQGLESAWILLRSRRQLVLFSRVQPIVQRTLKRTLHYKHVCQIANLCPDLLKLSKWKESSDDVELIICDVSQLILQGEATNAKTAIAARRILLHRKLVECFEQGMLQLDTNDPCKSQNNQQDETNCSQFSFKRSNDSLQGKDDSLPKKFLKTDDIFDDNKPTQLSLKDSSISEKLLKKVRERERRETQQATMKEQQREQIVLSRLPKLADAIRSIFISSKKTVLPFDLLLQQLKGQEMIPFSQEEFSEQIYEIVKRIPQWLQIEENRNIKVVKWNNRIPYFSLRKQLTATSIP</sequence>
<dbReference type="Proteomes" id="UP000030680">
    <property type="component" value="Unassembled WGS sequence"/>
</dbReference>
<dbReference type="SMART" id="SM01075">
    <property type="entry name" value="CDT1"/>
    <property type="match status" value="1"/>
</dbReference>
<organism evidence="5 6">
    <name type="scientific">Galdieria sulphuraria</name>
    <name type="common">Red alga</name>
    <dbReference type="NCBI Taxonomy" id="130081"/>
    <lineage>
        <taxon>Eukaryota</taxon>
        <taxon>Rhodophyta</taxon>
        <taxon>Bangiophyceae</taxon>
        <taxon>Galdieriales</taxon>
        <taxon>Galdieriaceae</taxon>
        <taxon>Galdieria</taxon>
    </lineage>
</organism>
<dbReference type="OMA" id="YKLPQKP"/>
<dbReference type="GO" id="GO:0071163">
    <property type="term" value="P:DNA replication preinitiation complex assembly"/>
    <property type="evidence" value="ECO:0007669"/>
    <property type="project" value="InterPro"/>
</dbReference>
<dbReference type="Gramene" id="EME28983">
    <property type="protein sequence ID" value="EME28983"/>
    <property type="gene ID" value="Gasu_35560"/>
</dbReference>
<evidence type="ECO:0000313" key="5">
    <source>
        <dbReference type="EMBL" id="EME28983.1"/>
    </source>
</evidence>
<gene>
    <name evidence="5" type="ORF">Gasu_35560</name>
</gene>
<evidence type="ECO:0000256" key="2">
    <source>
        <dbReference type="ARBA" id="ARBA00023306"/>
    </source>
</evidence>
<dbReference type="PANTHER" id="PTHR28637">
    <property type="entry name" value="DNA REPLICATION FACTOR CDT1"/>
    <property type="match status" value="1"/>
</dbReference>